<evidence type="ECO:0000256" key="1">
    <source>
        <dbReference type="SAM" id="MobiDB-lite"/>
    </source>
</evidence>
<evidence type="ECO:0000313" key="6">
    <source>
        <dbReference type="EMBL" id="PXF47469.1"/>
    </source>
</evidence>
<organism evidence="6 7">
    <name type="scientific">Gracilariopsis chorda</name>
    <dbReference type="NCBI Taxonomy" id="448386"/>
    <lineage>
        <taxon>Eukaryota</taxon>
        <taxon>Rhodophyta</taxon>
        <taxon>Florideophyceae</taxon>
        <taxon>Rhodymeniophycidae</taxon>
        <taxon>Gracilariales</taxon>
        <taxon>Gracilariaceae</taxon>
        <taxon>Gracilariopsis</taxon>
    </lineage>
</organism>
<evidence type="ECO:0000256" key="3">
    <source>
        <dbReference type="SAM" id="SignalP"/>
    </source>
</evidence>
<keyword evidence="2" id="KW-1133">Transmembrane helix</keyword>
<dbReference type="GO" id="GO:0005245">
    <property type="term" value="F:voltage-gated calcium channel activity"/>
    <property type="evidence" value="ECO:0007669"/>
    <property type="project" value="TreeGrafter"/>
</dbReference>
<dbReference type="InterPro" id="IPR016187">
    <property type="entry name" value="CTDL_fold"/>
</dbReference>
<dbReference type="CDD" id="cd00037">
    <property type="entry name" value="CLECT"/>
    <property type="match status" value="1"/>
</dbReference>
<dbReference type="InterPro" id="IPR036465">
    <property type="entry name" value="vWFA_dom_sf"/>
</dbReference>
<evidence type="ECO:0000259" key="5">
    <source>
        <dbReference type="PROSITE" id="PS50234"/>
    </source>
</evidence>
<dbReference type="SUPFAM" id="SSF56436">
    <property type="entry name" value="C-type lectin-like"/>
    <property type="match status" value="1"/>
</dbReference>
<sequence length="849" mass="92569">MNRRRSPHSRALALHIVLLVSIFHALHADNFDEFIAQKAGAARKVANKLSRVLAPSALCRAPVNCNDGACLPHGCSNSEFGPNYRCANMSTDIVCDASCEPNKRLLTRDTPEVRSPSGTVRYAGRRGKDIVFDDLDLRRQACALKDMTRDLRRAYVDEQLQSWIYAATSSGLHLAYPGKARSRPDNRLETCGFVPMQRPWYIAAASGRRDIVFLFDTSLSTADKVLPRALKSALATLDTGDYVSVIAFGDTSVTVLGNTRTLRKAESNFTSRLEQEVESLPQSSGFPMMTEAFTKAFEILSRSERESQTSNCARFIALLSKDAPKCFENCRQDSADECTCTNQIVSLIKSKQQDLRSKVSIVSFTEGDDNDAQRVARSIVCEAEGAGVWRQVSSTESAESALIPLSDIASLSQRNTEYTSGVYTDASGLGEMFTIARPAYDARSSVILGVVGVDVTIREAVEVVGNEGTVRSRVAERHQRDRGCEQNDVTSGQRQSLRLRYEGVCADILRSWSCYRVGGSLFIPSNGTLSWNEARGYCRSLGNGSDLAILDNEGKNKMAAAITSYDGNWIGLRATQGNPLQWVSGTAWTTNSYGFYKGIDVEKEIENIHNTENVNVCISVDRRGIKGNWNIVPCDAKRTAICELQWGSPAAVDHCSSNIFDPRTTSHTPVNEDVESSNGFNCEASDDEALQNANPICKEKTKDKLRDFDRLCCGGRADSSGPLTCDSTSESSNVGVIAGSVVGALAVVTLIVILLLLWRRKRKKTPNVVPVDKASQLNESENATNVGISPEPSENPPPDGSYSGRLGTGSIFAMQYGHAEGSEHQEQPGLHRQGSSGSSGERSDEFDGI</sequence>
<dbReference type="OrthoDB" id="6337382at2759"/>
<dbReference type="Gene3D" id="3.10.100.10">
    <property type="entry name" value="Mannose-Binding Protein A, subunit A"/>
    <property type="match status" value="1"/>
</dbReference>
<feature type="region of interest" description="Disordered" evidence="1">
    <location>
        <begin position="767"/>
        <end position="849"/>
    </location>
</feature>
<feature type="domain" description="VWFA" evidence="5">
    <location>
        <begin position="210"/>
        <end position="422"/>
    </location>
</feature>
<proteinExistence type="predicted"/>
<dbReference type="STRING" id="448386.A0A2V3IZF3"/>
<feature type="transmembrane region" description="Helical" evidence="2">
    <location>
        <begin position="734"/>
        <end position="758"/>
    </location>
</feature>
<evidence type="ECO:0000313" key="7">
    <source>
        <dbReference type="Proteomes" id="UP000247409"/>
    </source>
</evidence>
<protein>
    <submittedName>
        <fullName evidence="6">Voltage-dependent calcium channel subunit alpha-2/delta-4</fullName>
    </submittedName>
</protein>
<dbReference type="InterPro" id="IPR016186">
    <property type="entry name" value="C-type_lectin-like/link_sf"/>
</dbReference>
<dbReference type="PANTHER" id="PTHR10166:SF37">
    <property type="entry name" value="STOLID, ISOFORM H"/>
    <property type="match status" value="1"/>
</dbReference>
<accession>A0A2V3IZF3</accession>
<name>A0A2V3IZF3_9FLOR</name>
<feature type="chain" id="PRO_5015930604" evidence="3">
    <location>
        <begin position="29"/>
        <end position="849"/>
    </location>
</feature>
<reference evidence="6 7" key="1">
    <citation type="journal article" date="2018" name="Mol. Biol. Evol.">
        <title>Analysis of the draft genome of the red seaweed Gracilariopsis chorda provides insights into genome size evolution in Rhodophyta.</title>
        <authorList>
            <person name="Lee J."/>
            <person name="Yang E.C."/>
            <person name="Graf L."/>
            <person name="Yang J.H."/>
            <person name="Qiu H."/>
            <person name="Zel Zion U."/>
            <person name="Chan C.X."/>
            <person name="Stephens T.G."/>
            <person name="Weber A.P.M."/>
            <person name="Boo G.H."/>
            <person name="Boo S.M."/>
            <person name="Kim K.M."/>
            <person name="Shin Y."/>
            <person name="Jung M."/>
            <person name="Lee S.J."/>
            <person name="Yim H.S."/>
            <person name="Lee J.H."/>
            <person name="Bhattacharya D."/>
            <person name="Yoon H.S."/>
        </authorList>
    </citation>
    <scope>NUCLEOTIDE SEQUENCE [LARGE SCALE GENOMIC DNA]</scope>
    <source>
        <strain evidence="6 7">SKKU-2015</strain>
        <tissue evidence="6">Whole body</tissue>
    </source>
</reference>
<keyword evidence="7" id="KW-1185">Reference proteome</keyword>
<dbReference type="SMART" id="SM00034">
    <property type="entry name" value="CLECT"/>
    <property type="match status" value="1"/>
</dbReference>
<dbReference type="PROSITE" id="PS50041">
    <property type="entry name" value="C_TYPE_LECTIN_2"/>
    <property type="match status" value="1"/>
</dbReference>
<evidence type="ECO:0000256" key="2">
    <source>
        <dbReference type="SAM" id="Phobius"/>
    </source>
</evidence>
<dbReference type="Gene3D" id="3.40.50.410">
    <property type="entry name" value="von Willebrand factor, type A domain"/>
    <property type="match status" value="1"/>
</dbReference>
<keyword evidence="2" id="KW-0472">Membrane</keyword>
<dbReference type="GO" id="GO:0005891">
    <property type="term" value="C:voltage-gated calcium channel complex"/>
    <property type="evidence" value="ECO:0007669"/>
    <property type="project" value="TreeGrafter"/>
</dbReference>
<gene>
    <name evidence="6" type="ORF">BWQ96_02800</name>
</gene>
<dbReference type="AlphaFoldDB" id="A0A2V3IZF3"/>
<dbReference type="InterPro" id="IPR001304">
    <property type="entry name" value="C-type_lectin-like"/>
</dbReference>
<keyword evidence="2" id="KW-0812">Transmembrane</keyword>
<keyword evidence="3" id="KW-0732">Signal</keyword>
<dbReference type="InterPro" id="IPR002035">
    <property type="entry name" value="VWF_A"/>
</dbReference>
<dbReference type="SUPFAM" id="SSF53300">
    <property type="entry name" value="vWA-like"/>
    <property type="match status" value="1"/>
</dbReference>
<dbReference type="Pfam" id="PF00059">
    <property type="entry name" value="Lectin_C"/>
    <property type="match status" value="1"/>
</dbReference>
<dbReference type="PANTHER" id="PTHR10166">
    <property type="entry name" value="VOLTAGE-DEPENDENT CALCIUM CHANNEL SUBUNIT ALPHA-2/DELTA-RELATED"/>
    <property type="match status" value="1"/>
</dbReference>
<dbReference type="PROSITE" id="PS50234">
    <property type="entry name" value="VWFA"/>
    <property type="match status" value="1"/>
</dbReference>
<dbReference type="Proteomes" id="UP000247409">
    <property type="component" value="Unassembled WGS sequence"/>
</dbReference>
<evidence type="ECO:0000259" key="4">
    <source>
        <dbReference type="PROSITE" id="PS50041"/>
    </source>
</evidence>
<feature type="domain" description="C-type lectin" evidence="4">
    <location>
        <begin position="510"/>
        <end position="643"/>
    </location>
</feature>
<dbReference type="EMBL" id="NBIV01000024">
    <property type="protein sequence ID" value="PXF47469.1"/>
    <property type="molecule type" value="Genomic_DNA"/>
</dbReference>
<feature type="signal peptide" evidence="3">
    <location>
        <begin position="1"/>
        <end position="28"/>
    </location>
</feature>
<comment type="caution">
    <text evidence="6">The sequence shown here is derived from an EMBL/GenBank/DDBJ whole genome shotgun (WGS) entry which is preliminary data.</text>
</comment>
<feature type="compositionally biased region" description="Polar residues" evidence="1">
    <location>
        <begin position="775"/>
        <end position="787"/>
    </location>
</feature>
<dbReference type="InterPro" id="IPR051173">
    <property type="entry name" value="Ca_channel_alpha-2/delta"/>
</dbReference>